<comment type="subcellular location">
    <subcellularLocation>
        <location evidence="1 14">Cell membrane</location>
        <topology evidence="1 14">Multi-pass membrane protein</topology>
    </subcellularLocation>
</comment>
<keyword evidence="6 14" id="KW-0479">Metal-binding</keyword>
<evidence type="ECO:0000256" key="6">
    <source>
        <dbReference type="ARBA" id="ARBA00022723"/>
    </source>
</evidence>
<evidence type="ECO:0000256" key="11">
    <source>
        <dbReference type="ARBA" id="ARBA00023049"/>
    </source>
</evidence>
<accession>A0A2H3P1L7</accession>
<evidence type="ECO:0000256" key="16">
    <source>
        <dbReference type="PIRSR" id="PIRSR006404-2"/>
    </source>
</evidence>
<evidence type="ECO:0000313" key="19">
    <source>
        <dbReference type="EMBL" id="PEN07776.1"/>
    </source>
</evidence>
<keyword evidence="20" id="KW-1185">Reference proteome</keyword>
<evidence type="ECO:0000256" key="1">
    <source>
        <dbReference type="ARBA" id="ARBA00004651"/>
    </source>
</evidence>
<evidence type="ECO:0000256" key="12">
    <source>
        <dbReference type="ARBA" id="ARBA00023122"/>
    </source>
</evidence>
<dbReference type="PANTHER" id="PTHR39188">
    <property type="entry name" value="MEMBRANE-ASSOCIATED ZINC METALLOPROTEASE M50B"/>
    <property type="match status" value="1"/>
</dbReference>
<dbReference type="SMART" id="SM00116">
    <property type="entry name" value="CBS"/>
    <property type="match status" value="2"/>
</dbReference>
<feature type="transmembrane region" description="Helical" evidence="14">
    <location>
        <begin position="192"/>
        <end position="218"/>
    </location>
</feature>
<evidence type="ECO:0000256" key="13">
    <source>
        <dbReference type="ARBA" id="ARBA00023136"/>
    </source>
</evidence>
<protein>
    <recommendedName>
        <fullName evidence="14">Zinc metalloprotease</fullName>
    </recommendedName>
</protein>
<evidence type="ECO:0000256" key="5">
    <source>
        <dbReference type="ARBA" id="ARBA00022692"/>
    </source>
</evidence>
<dbReference type="RefSeq" id="WP_098061963.1">
    <property type="nucleotide sequence ID" value="NZ_PDEP01000005.1"/>
</dbReference>
<comment type="cofactor">
    <cofactor evidence="14 16">
        <name>Zn(2+)</name>
        <dbReference type="ChEBI" id="CHEBI:29105"/>
    </cofactor>
    <text evidence="14 16">Binds 1 zinc ion per subunit.</text>
</comment>
<organism evidence="19 20">
    <name type="scientific">Longimonas halophila</name>
    <dbReference type="NCBI Taxonomy" id="1469170"/>
    <lineage>
        <taxon>Bacteria</taxon>
        <taxon>Pseudomonadati</taxon>
        <taxon>Rhodothermota</taxon>
        <taxon>Rhodothermia</taxon>
        <taxon>Rhodothermales</taxon>
        <taxon>Salisaetaceae</taxon>
        <taxon>Longimonas</taxon>
    </lineage>
</organism>
<dbReference type="OrthoDB" id="9800627at2"/>
<dbReference type="GO" id="GO:0006508">
    <property type="term" value="P:proteolysis"/>
    <property type="evidence" value="ECO:0007669"/>
    <property type="project" value="UniProtKB-KW"/>
</dbReference>
<dbReference type="Pfam" id="PF02163">
    <property type="entry name" value="Peptidase_M50"/>
    <property type="match status" value="2"/>
</dbReference>
<dbReference type="PIRSF" id="PIRSF006404">
    <property type="entry name" value="UCP006404_Pept_M50_CBS"/>
    <property type="match status" value="1"/>
</dbReference>
<feature type="domain" description="CBS" evidence="18">
    <location>
        <begin position="240"/>
        <end position="301"/>
    </location>
</feature>
<feature type="binding site" evidence="16">
    <location>
        <position position="63"/>
    </location>
    <ligand>
        <name>Zn(2+)</name>
        <dbReference type="ChEBI" id="CHEBI:29105"/>
        <note>catalytic</note>
    </ligand>
</feature>
<keyword evidence="13 14" id="KW-0472">Membrane</keyword>
<sequence>MNRSIRIGSVAGIGLFLHWTFLLLVAGLAAFLYYQGQSLATTLHIMGLMAGLFGCVVLHELGHALMAKRFSVPTESITLYPIGGLARLQRLPEEPIKEFWIAIAGPLVNVAIATVLAVGLVLADTPIDISAAYSIDTHAGATLMWLNLGLAVFNMLPAFPMDGGRVLRALLALRYDYAQATRTAARVGQAMAVLFGFVGIVSFNFVLLFIALFVYIGAQQESQHAEFRAVARDTLVRAAMMTRFGTLSANATLGDAVDELLAGTDHDFPIVNDGRVEGMLSRQQLVDALRMHGRGHRAADVATGPCVTVAPSTTLDEAFQIMQTSDCTTVPVVEDERLVGLLSLENVGELLMVRSALGANESPTSTQLPGSA</sequence>
<dbReference type="Proteomes" id="UP000221024">
    <property type="component" value="Unassembled WGS sequence"/>
</dbReference>
<feature type="binding site" evidence="16">
    <location>
        <position position="162"/>
    </location>
    <ligand>
        <name>Zn(2+)</name>
        <dbReference type="ChEBI" id="CHEBI:29105"/>
        <note>catalytic</note>
    </ligand>
</feature>
<dbReference type="PANTHER" id="PTHR39188:SF3">
    <property type="entry name" value="STAGE IV SPORULATION PROTEIN FB"/>
    <property type="match status" value="1"/>
</dbReference>
<dbReference type="GO" id="GO:0046872">
    <property type="term" value="F:metal ion binding"/>
    <property type="evidence" value="ECO:0007669"/>
    <property type="project" value="UniProtKB-UniRule"/>
</dbReference>
<feature type="transmembrane region" description="Helical" evidence="14">
    <location>
        <begin position="99"/>
        <end position="122"/>
    </location>
</feature>
<keyword evidence="9 14" id="KW-0862">Zinc</keyword>
<evidence type="ECO:0000256" key="8">
    <source>
        <dbReference type="ARBA" id="ARBA00022801"/>
    </source>
</evidence>
<name>A0A2H3P1L7_9BACT</name>
<keyword evidence="12 17" id="KW-0129">CBS domain</keyword>
<comment type="similarity">
    <text evidence="2 14">Belongs to the peptidase M50B family.</text>
</comment>
<feature type="transmembrane region" description="Helical" evidence="14">
    <location>
        <begin position="39"/>
        <end position="59"/>
    </location>
</feature>
<keyword evidence="3 14" id="KW-1003">Cell membrane</keyword>
<dbReference type="CDD" id="cd06164">
    <property type="entry name" value="S2P-M50_SpoIVFB_CBS"/>
    <property type="match status" value="1"/>
</dbReference>
<proteinExistence type="inferred from homology"/>
<evidence type="ECO:0000256" key="17">
    <source>
        <dbReference type="PROSITE-ProRule" id="PRU00703"/>
    </source>
</evidence>
<evidence type="ECO:0000256" key="2">
    <source>
        <dbReference type="ARBA" id="ARBA00007931"/>
    </source>
</evidence>
<evidence type="ECO:0000256" key="9">
    <source>
        <dbReference type="ARBA" id="ARBA00022833"/>
    </source>
</evidence>
<keyword evidence="10 14" id="KW-1133">Transmembrane helix</keyword>
<dbReference type="InterPro" id="IPR016483">
    <property type="entry name" value="UCP006404_Pept_M50_CBS"/>
</dbReference>
<evidence type="ECO:0000256" key="3">
    <source>
        <dbReference type="ARBA" id="ARBA00022475"/>
    </source>
</evidence>
<dbReference type="InterPro" id="IPR000644">
    <property type="entry name" value="CBS_dom"/>
</dbReference>
<dbReference type="Gene3D" id="3.10.580.10">
    <property type="entry name" value="CBS-domain"/>
    <property type="match status" value="1"/>
</dbReference>
<evidence type="ECO:0000256" key="4">
    <source>
        <dbReference type="ARBA" id="ARBA00022670"/>
    </source>
</evidence>
<keyword evidence="4 14" id="KW-0645">Protease</keyword>
<evidence type="ECO:0000256" key="7">
    <source>
        <dbReference type="ARBA" id="ARBA00022737"/>
    </source>
</evidence>
<feature type="binding site" evidence="16">
    <location>
        <position position="59"/>
    </location>
    <ligand>
        <name>Zn(2+)</name>
        <dbReference type="ChEBI" id="CHEBI:29105"/>
        <note>catalytic</note>
    </ligand>
</feature>
<dbReference type="Pfam" id="PF00571">
    <property type="entry name" value="CBS"/>
    <property type="match status" value="2"/>
</dbReference>
<reference evidence="19 20" key="1">
    <citation type="submission" date="2017-10" db="EMBL/GenBank/DDBJ databases">
        <title>Draft genome of Longimonas halophila.</title>
        <authorList>
            <person name="Goh K.M."/>
            <person name="Shamsir M.S."/>
            <person name="Lim S.W."/>
        </authorList>
    </citation>
    <scope>NUCLEOTIDE SEQUENCE [LARGE SCALE GENOMIC DNA]</scope>
    <source>
        <strain evidence="19 20">KCTC 42399</strain>
    </source>
</reference>
<evidence type="ECO:0000256" key="10">
    <source>
        <dbReference type="ARBA" id="ARBA00022989"/>
    </source>
</evidence>
<keyword evidence="8 14" id="KW-0378">Hydrolase</keyword>
<feature type="active site" evidence="15">
    <location>
        <position position="60"/>
    </location>
</feature>
<comment type="caution">
    <text evidence="19">The sequence shown here is derived from an EMBL/GenBank/DDBJ whole genome shotgun (WGS) entry which is preliminary data.</text>
</comment>
<keyword evidence="11 14" id="KW-0482">Metalloprotease</keyword>
<dbReference type="SUPFAM" id="SSF54631">
    <property type="entry name" value="CBS-domain pair"/>
    <property type="match status" value="1"/>
</dbReference>
<evidence type="ECO:0000259" key="18">
    <source>
        <dbReference type="PROSITE" id="PS51371"/>
    </source>
</evidence>
<dbReference type="PROSITE" id="PS51371">
    <property type="entry name" value="CBS"/>
    <property type="match status" value="2"/>
</dbReference>
<dbReference type="EMBL" id="PDEP01000005">
    <property type="protein sequence ID" value="PEN07776.1"/>
    <property type="molecule type" value="Genomic_DNA"/>
</dbReference>
<dbReference type="InterPro" id="IPR046342">
    <property type="entry name" value="CBS_dom_sf"/>
</dbReference>
<feature type="transmembrane region" description="Helical" evidence="14">
    <location>
        <begin position="12"/>
        <end position="33"/>
    </location>
</feature>
<evidence type="ECO:0000256" key="14">
    <source>
        <dbReference type="PIRNR" id="PIRNR006404"/>
    </source>
</evidence>
<keyword evidence="5 14" id="KW-0812">Transmembrane</keyword>
<evidence type="ECO:0000256" key="15">
    <source>
        <dbReference type="PIRSR" id="PIRSR006404-1"/>
    </source>
</evidence>
<gene>
    <name evidence="19" type="ORF">CRI93_07275</name>
</gene>
<feature type="domain" description="CBS" evidence="18">
    <location>
        <begin position="302"/>
        <end position="362"/>
    </location>
</feature>
<dbReference type="AlphaFoldDB" id="A0A2H3P1L7"/>
<evidence type="ECO:0000313" key="20">
    <source>
        <dbReference type="Proteomes" id="UP000221024"/>
    </source>
</evidence>
<feature type="transmembrane region" description="Helical" evidence="14">
    <location>
        <begin position="142"/>
        <end position="159"/>
    </location>
</feature>
<dbReference type="InterPro" id="IPR008915">
    <property type="entry name" value="Peptidase_M50"/>
</dbReference>
<keyword evidence="7" id="KW-0677">Repeat</keyword>
<dbReference type="GO" id="GO:0005886">
    <property type="term" value="C:plasma membrane"/>
    <property type="evidence" value="ECO:0007669"/>
    <property type="project" value="UniProtKB-SubCell"/>
</dbReference>
<dbReference type="GO" id="GO:0008237">
    <property type="term" value="F:metallopeptidase activity"/>
    <property type="evidence" value="ECO:0007669"/>
    <property type="project" value="UniProtKB-UniRule"/>
</dbReference>